<dbReference type="GO" id="GO:0005576">
    <property type="term" value="C:extracellular region"/>
    <property type="evidence" value="ECO:0007669"/>
    <property type="project" value="InterPro"/>
</dbReference>
<accession>A0A428Z9S2</accession>
<evidence type="ECO:0000313" key="3">
    <source>
        <dbReference type="EMBL" id="RSM84812.1"/>
    </source>
</evidence>
<keyword evidence="1" id="KW-0732">Signal</keyword>
<dbReference type="InterPro" id="IPR029058">
    <property type="entry name" value="AB_hydrolase_fold"/>
</dbReference>
<keyword evidence="2" id="KW-0378">Hydrolase</keyword>
<evidence type="ECO:0000256" key="1">
    <source>
        <dbReference type="ARBA" id="ARBA00022729"/>
    </source>
</evidence>
<dbReference type="PANTHER" id="PTHR43037">
    <property type="entry name" value="UNNAMED PRODUCT-RELATED"/>
    <property type="match status" value="1"/>
</dbReference>
<dbReference type="PANTHER" id="PTHR43037:SF1">
    <property type="entry name" value="BLL1128 PROTEIN"/>
    <property type="match status" value="1"/>
</dbReference>
<organism evidence="3 4">
    <name type="scientific">Kibdelosporangium aridum</name>
    <dbReference type="NCBI Taxonomy" id="2030"/>
    <lineage>
        <taxon>Bacteria</taxon>
        <taxon>Bacillati</taxon>
        <taxon>Actinomycetota</taxon>
        <taxon>Actinomycetes</taxon>
        <taxon>Pseudonocardiales</taxon>
        <taxon>Pseudonocardiaceae</taxon>
        <taxon>Kibdelosporangium</taxon>
    </lineage>
</organism>
<evidence type="ECO:0000313" key="4">
    <source>
        <dbReference type="Proteomes" id="UP000287547"/>
    </source>
</evidence>
<dbReference type="SUPFAM" id="SSF53474">
    <property type="entry name" value="alpha/beta-Hydrolases"/>
    <property type="match status" value="2"/>
</dbReference>
<dbReference type="OrthoDB" id="9767239at2"/>
<gene>
    <name evidence="3" type="ORF">DMH04_19725</name>
</gene>
<protein>
    <submittedName>
        <fullName evidence="3">Esterase, PHB depolymerase</fullName>
    </submittedName>
</protein>
<reference evidence="3 4" key="1">
    <citation type="submission" date="2018-05" db="EMBL/GenBank/DDBJ databases">
        <title>Evolution of GPA BGCs.</title>
        <authorList>
            <person name="Waglechner N."/>
            <person name="Wright G.D."/>
        </authorList>
    </citation>
    <scope>NUCLEOTIDE SEQUENCE [LARGE SCALE GENOMIC DNA]</scope>
    <source>
        <strain evidence="3 4">A82846</strain>
    </source>
</reference>
<evidence type="ECO:0000256" key="2">
    <source>
        <dbReference type="ARBA" id="ARBA00022801"/>
    </source>
</evidence>
<dbReference type="InterPro" id="IPR010126">
    <property type="entry name" value="Esterase_phb"/>
</dbReference>
<name>A0A428Z9S2_KIBAR</name>
<dbReference type="EMBL" id="QHKI01000015">
    <property type="protein sequence ID" value="RSM84812.1"/>
    <property type="molecule type" value="Genomic_DNA"/>
</dbReference>
<dbReference type="NCBIfam" id="TIGR01840">
    <property type="entry name" value="esterase_phb"/>
    <property type="match status" value="1"/>
</dbReference>
<dbReference type="Pfam" id="PF10503">
    <property type="entry name" value="Esterase_PHB"/>
    <property type="match status" value="1"/>
</dbReference>
<dbReference type="AlphaFoldDB" id="A0A428Z9S2"/>
<comment type="caution">
    <text evidence="3">The sequence shown here is derived from an EMBL/GenBank/DDBJ whole genome shotgun (WGS) entry which is preliminary data.</text>
</comment>
<proteinExistence type="predicted"/>
<dbReference type="Proteomes" id="UP000287547">
    <property type="component" value="Unassembled WGS sequence"/>
</dbReference>
<dbReference type="InterPro" id="IPR050955">
    <property type="entry name" value="Plant_Biomass_Hydrol_Est"/>
</dbReference>
<dbReference type="Gene3D" id="3.40.50.1820">
    <property type="entry name" value="alpha/beta hydrolase"/>
    <property type="match status" value="1"/>
</dbReference>
<sequence>MLCAGDDDRSARARLCCGWRDEGHHQREEEGEAHCWTVGHRRFRRYLLGPHKVPADCGARHRGKIRSGDLPSSDDGHKEVVVKIFLAVLLALTFLAAPANAAALRPVTGFGSNPGALQMYEYVPDGLPAGRPVVVALHGCTQDATYGQNAGWTGLADSLRFTLVLPQQVTANNINKCFNWFQANDISRGSGEAESIAQMARRALADTNGDARRVYVTGLSAGGAMTSVMLATYPDLFAGGGVVAGIPFGCATAMFEAFTCMNPGKNLTAQQWGDKVRAASSYTAARPGVSIWHGTADYTVAAMNLRESAEQWTNVGAPVQTRTIQGMGHGQPVAPGCGRAGPYMLDVGVCAAAELAKFWGL</sequence>
<dbReference type="GO" id="GO:0016787">
    <property type="term" value="F:hydrolase activity"/>
    <property type="evidence" value="ECO:0007669"/>
    <property type="project" value="UniProtKB-KW"/>
</dbReference>